<dbReference type="Pfam" id="PF20240">
    <property type="entry name" value="DUF6597"/>
    <property type="match status" value="1"/>
</dbReference>
<accession>A0A951UBP2</accession>
<dbReference type="SUPFAM" id="SSF46689">
    <property type="entry name" value="Homeodomain-like"/>
    <property type="match status" value="1"/>
</dbReference>
<dbReference type="PROSITE" id="PS01124">
    <property type="entry name" value="HTH_ARAC_FAMILY_2"/>
    <property type="match status" value="1"/>
</dbReference>
<evidence type="ECO:0000256" key="2">
    <source>
        <dbReference type="ARBA" id="ARBA00023125"/>
    </source>
</evidence>
<name>A0A951UBP2_9CYAN</name>
<evidence type="ECO:0000259" key="4">
    <source>
        <dbReference type="PROSITE" id="PS01124"/>
    </source>
</evidence>
<dbReference type="Proteomes" id="UP000753908">
    <property type="component" value="Unassembled WGS sequence"/>
</dbReference>
<organism evidence="5 6">
    <name type="scientific">Symplocastrum torsivum CPER-KK1</name>
    <dbReference type="NCBI Taxonomy" id="450513"/>
    <lineage>
        <taxon>Bacteria</taxon>
        <taxon>Bacillati</taxon>
        <taxon>Cyanobacteriota</taxon>
        <taxon>Cyanophyceae</taxon>
        <taxon>Oscillatoriophycideae</taxon>
        <taxon>Oscillatoriales</taxon>
        <taxon>Microcoleaceae</taxon>
        <taxon>Symplocastrum</taxon>
    </lineage>
</organism>
<dbReference type="InterPro" id="IPR046532">
    <property type="entry name" value="DUF6597"/>
</dbReference>
<dbReference type="InterPro" id="IPR009057">
    <property type="entry name" value="Homeodomain-like_sf"/>
</dbReference>
<keyword evidence="3" id="KW-0804">Transcription</keyword>
<keyword evidence="2" id="KW-0238">DNA-binding</keyword>
<dbReference type="InterPro" id="IPR018060">
    <property type="entry name" value="HTH_AraC"/>
</dbReference>
<sequence length="279" mass="31985">MIYQTYQPRAPLSQFVKFLWIREGDNLPKTQSRLLPSGSMELVINLHEDRIPLFDPHSRVERGSTNGMRICGVHSEGFIINNEQKVSSVGAHFKPDGQAAFLSLPAGELHNQIISLDELWKGHAAELRDDLIEAPTAEKRFLILEQFLLMMVQLPSCRAFPKENRHPVVDFALREFGRSPIPLVKTVTDQIGFSTRHFNQLFRDHVGLTPKLYCRVQRLQQVLYLVAGKEPVDWLDIAFTCGYFDQAHLIHDFRKLAECTPTEYLVQRGFHPCHVVLSD</sequence>
<protein>
    <submittedName>
        <fullName evidence="5">Helix-turn-helix transcriptional regulator</fullName>
    </submittedName>
</protein>
<feature type="domain" description="HTH araC/xylS-type" evidence="4">
    <location>
        <begin position="166"/>
        <end position="267"/>
    </location>
</feature>
<dbReference type="Pfam" id="PF12833">
    <property type="entry name" value="HTH_18"/>
    <property type="match status" value="1"/>
</dbReference>
<dbReference type="Gene3D" id="1.10.10.60">
    <property type="entry name" value="Homeodomain-like"/>
    <property type="match status" value="1"/>
</dbReference>
<comment type="caution">
    <text evidence="5">The sequence shown here is derived from an EMBL/GenBank/DDBJ whole genome shotgun (WGS) entry which is preliminary data.</text>
</comment>
<evidence type="ECO:0000256" key="3">
    <source>
        <dbReference type="ARBA" id="ARBA00023163"/>
    </source>
</evidence>
<dbReference type="EMBL" id="JAHHIF010000046">
    <property type="protein sequence ID" value="MBW4547663.1"/>
    <property type="molecule type" value="Genomic_DNA"/>
</dbReference>
<gene>
    <name evidence="5" type="ORF">KME25_24955</name>
</gene>
<evidence type="ECO:0000256" key="1">
    <source>
        <dbReference type="ARBA" id="ARBA00023015"/>
    </source>
</evidence>
<dbReference type="AlphaFoldDB" id="A0A951UBP2"/>
<dbReference type="InterPro" id="IPR050204">
    <property type="entry name" value="AraC_XylS_family_regulators"/>
</dbReference>
<dbReference type="PANTHER" id="PTHR46796">
    <property type="entry name" value="HTH-TYPE TRANSCRIPTIONAL ACTIVATOR RHAS-RELATED"/>
    <property type="match status" value="1"/>
</dbReference>
<dbReference type="PANTHER" id="PTHR46796:SF13">
    <property type="entry name" value="HTH-TYPE TRANSCRIPTIONAL ACTIVATOR RHAS"/>
    <property type="match status" value="1"/>
</dbReference>
<keyword evidence="1" id="KW-0805">Transcription regulation</keyword>
<reference evidence="5" key="1">
    <citation type="submission" date="2021-05" db="EMBL/GenBank/DDBJ databases">
        <authorList>
            <person name="Pietrasiak N."/>
            <person name="Ward R."/>
            <person name="Stajich J.E."/>
            <person name="Kurbessoian T."/>
        </authorList>
    </citation>
    <scope>NUCLEOTIDE SEQUENCE</scope>
    <source>
        <strain evidence="5">CPER-KK1</strain>
    </source>
</reference>
<dbReference type="GO" id="GO:0043565">
    <property type="term" value="F:sequence-specific DNA binding"/>
    <property type="evidence" value="ECO:0007669"/>
    <property type="project" value="InterPro"/>
</dbReference>
<dbReference type="GO" id="GO:0003700">
    <property type="term" value="F:DNA-binding transcription factor activity"/>
    <property type="evidence" value="ECO:0007669"/>
    <property type="project" value="InterPro"/>
</dbReference>
<evidence type="ECO:0000313" key="6">
    <source>
        <dbReference type="Proteomes" id="UP000753908"/>
    </source>
</evidence>
<reference evidence="5" key="2">
    <citation type="journal article" date="2022" name="Microbiol. Resour. Announc.">
        <title>Metagenome Sequencing to Explore Phylogenomics of Terrestrial Cyanobacteria.</title>
        <authorList>
            <person name="Ward R.D."/>
            <person name="Stajich J.E."/>
            <person name="Johansen J.R."/>
            <person name="Huntemann M."/>
            <person name="Clum A."/>
            <person name="Foster B."/>
            <person name="Foster B."/>
            <person name="Roux S."/>
            <person name="Palaniappan K."/>
            <person name="Varghese N."/>
            <person name="Mukherjee S."/>
            <person name="Reddy T.B.K."/>
            <person name="Daum C."/>
            <person name="Copeland A."/>
            <person name="Chen I.A."/>
            <person name="Ivanova N.N."/>
            <person name="Kyrpides N.C."/>
            <person name="Shapiro N."/>
            <person name="Eloe-Fadrosh E.A."/>
            <person name="Pietrasiak N."/>
        </authorList>
    </citation>
    <scope>NUCLEOTIDE SEQUENCE</scope>
    <source>
        <strain evidence="5">CPER-KK1</strain>
    </source>
</reference>
<evidence type="ECO:0000313" key="5">
    <source>
        <dbReference type="EMBL" id="MBW4547663.1"/>
    </source>
</evidence>
<dbReference type="SMART" id="SM00342">
    <property type="entry name" value="HTH_ARAC"/>
    <property type="match status" value="1"/>
</dbReference>
<proteinExistence type="predicted"/>